<dbReference type="Proteomes" id="UP001194468">
    <property type="component" value="Unassembled WGS sequence"/>
</dbReference>
<evidence type="ECO:0000313" key="1">
    <source>
        <dbReference type="EMBL" id="KAF8439473.1"/>
    </source>
</evidence>
<protein>
    <submittedName>
        <fullName evidence="1">Uncharacterized protein</fullName>
    </submittedName>
</protein>
<dbReference type="AlphaFoldDB" id="A0AAD4BTP9"/>
<keyword evidence="2" id="KW-1185">Reference proteome</keyword>
<evidence type="ECO:0000313" key="2">
    <source>
        <dbReference type="Proteomes" id="UP001194468"/>
    </source>
</evidence>
<reference evidence="1" key="2">
    <citation type="journal article" date="2020" name="Nat. Commun.">
        <title>Large-scale genome sequencing of mycorrhizal fungi provides insights into the early evolution of symbiotic traits.</title>
        <authorList>
            <person name="Miyauchi S."/>
            <person name="Kiss E."/>
            <person name="Kuo A."/>
            <person name="Drula E."/>
            <person name="Kohler A."/>
            <person name="Sanchez-Garcia M."/>
            <person name="Morin E."/>
            <person name="Andreopoulos B."/>
            <person name="Barry K.W."/>
            <person name="Bonito G."/>
            <person name="Buee M."/>
            <person name="Carver A."/>
            <person name="Chen C."/>
            <person name="Cichocki N."/>
            <person name="Clum A."/>
            <person name="Culley D."/>
            <person name="Crous P.W."/>
            <person name="Fauchery L."/>
            <person name="Girlanda M."/>
            <person name="Hayes R.D."/>
            <person name="Keri Z."/>
            <person name="LaButti K."/>
            <person name="Lipzen A."/>
            <person name="Lombard V."/>
            <person name="Magnuson J."/>
            <person name="Maillard F."/>
            <person name="Murat C."/>
            <person name="Nolan M."/>
            <person name="Ohm R.A."/>
            <person name="Pangilinan J."/>
            <person name="Pereira M.F."/>
            <person name="Perotto S."/>
            <person name="Peter M."/>
            <person name="Pfister S."/>
            <person name="Riley R."/>
            <person name="Sitrit Y."/>
            <person name="Stielow J.B."/>
            <person name="Szollosi G."/>
            <person name="Zifcakova L."/>
            <person name="Stursova M."/>
            <person name="Spatafora J.W."/>
            <person name="Tedersoo L."/>
            <person name="Vaario L.M."/>
            <person name="Yamada A."/>
            <person name="Yan M."/>
            <person name="Wang P."/>
            <person name="Xu J."/>
            <person name="Bruns T."/>
            <person name="Baldrian P."/>
            <person name="Vilgalys R."/>
            <person name="Dunand C."/>
            <person name="Henrissat B."/>
            <person name="Grigoriev I.V."/>
            <person name="Hibbett D."/>
            <person name="Nagy L.G."/>
            <person name="Martin F.M."/>
        </authorList>
    </citation>
    <scope>NUCLEOTIDE SEQUENCE</scope>
    <source>
        <strain evidence="1">BED1</strain>
    </source>
</reference>
<organism evidence="1 2">
    <name type="scientific">Boletus edulis BED1</name>
    <dbReference type="NCBI Taxonomy" id="1328754"/>
    <lineage>
        <taxon>Eukaryota</taxon>
        <taxon>Fungi</taxon>
        <taxon>Dikarya</taxon>
        <taxon>Basidiomycota</taxon>
        <taxon>Agaricomycotina</taxon>
        <taxon>Agaricomycetes</taxon>
        <taxon>Agaricomycetidae</taxon>
        <taxon>Boletales</taxon>
        <taxon>Boletineae</taxon>
        <taxon>Boletaceae</taxon>
        <taxon>Boletoideae</taxon>
        <taxon>Boletus</taxon>
    </lineage>
</organism>
<name>A0AAD4BTP9_BOLED</name>
<accession>A0AAD4BTP9</accession>
<reference evidence="1" key="1">
    <citation type="submission" date="2019-10" db="EMBL/GenBank/DDBJ databases">
        <authorList>
            <consortium name="DOE Joint Genome Institute"/>
            <person name="Kuo A."/>
            <person name="Miyauchi S."/>
            <person name="Kiss E."/>
            <person name="Drula E."/>
            <person name="Kohler A."/>
            <person name="Sanchez-Garcia M."/>
            <person name="Andreopoulos B."/>
            <person name="Barry K.W."/>
            <person name="Bonito G."/>
            <person name="Buee M."/>
            <person name="Carver A."/>
            <person name="Chen C."/>
            <person name="Cichocki N."/>
            <person name="Clum A."/>
            <person name="Culley D."/>
            <person name="Crous P.W."/>
            <person name="Fauchery L."/>
            <person name="Girlanda M."/>
            <person name="Hayes R."/>
            <person name="Keri Z."/>
            <person name="LaButti K."/>
            <person name="Lipzen A."/>
            <person name="Lombard V."/>
            <person name="Magnuson J."/>
            <person name="Maillard F."/>
            <person name="Morin E."/>
            <person name="Murat C."/>
            <person name="Nolan M."/>
            <person name="Ohm R."/>
            <person name="Pangilinan J."/>
            <person name="Pereira M."/>
            <person name="Perotto S."/>
            <person name="Peter M."/>
            <person name="Riley R."/>
            <person name="Sitrit Y."/>
            <person name="Stielow B."/>
            <person name="Szollosi G."/>
            <person name="Zifcakova L."/>
            <person name="Stursova M."/>
            <person name="Spatafora J.W."/>
            <person name="Tedersoo L."/>
            <person name="Vaario L.-M."/>
            <person name="Yamada A."/>
            <person name="Yan M."/>
            <person name="Wang P."/>
            <person name="Xu J."/>
            <person name="Bruns T."/>
            <person name="Baldrian P."/>
            <person name="Vilgalys R."/>
            <person name="Henrissat B."/>
            <person name="Grigoriev I.V."/>
            <person name="Hibbett D."/>
            <person name="Nagy L.G."/>
            <person name="Martin F.M."/>
        </authorList>
    </citation>
    <scope>NUCLEOTIDE SEQUENCE</scope>
    <source>
        <strain evidence="1">BED1</strain>
    </source>
</reference>
<comment type="caution">
    <text evidence="1">The sequence shown here is derived from an EMBL/GenBank/DDBJ whole genome shotgun (WGS) entry which is preliminary data.</text>
</comment>
<gene>
    <name evidence="1" type="ORF">L210DRAFT_870655</name>
</gene>
<proteinExistence type="predicted"/>
<dbReference type="EMBL" id="WHUW01000014">
    <property type="protein sequence ID" value="KAF8439473.1"/>
    <property type="molecule type" value="Genomic_DNA"/>
</dbReference>
<sequence>MEYHAILVSVVGLYLRVLPHLIVCLDKAISIAHEFKSKTKGLLLKGDHERLEELAKQLNMIWKTCYRPLFSLSDLVKYGHKLRKEIEPNAIMHQARDKAAMKRAVLDVEGFISRLPTPNLAPDIRNDFKIAYDLVMVEEQPVSKPEKLTLNTEDLL</sequence>